<gene>
    <name evidence="4 7" type="primary">truD</name>
    <name evidence="6" type="ORF">ASJ82_04550</name>
    <name evidence="7" type="ORF">MSCUN_09000</name>
</gene>
<evidence type="ECO:0000256" key="2">
    <source>
        <dbReference type="ARBA" id="ARBA00022694"/>
    </source>
</evidence>
<comment type="catalytic activity">
    <reaction evidence="4">
        <text>uridine(13) in tRNA = pseudouridine(13) in tRNA</text>
        <dbReference type="Rhea" id="RHEA:42540"/>
        <dbReference type="Rhea" id="RHEA-COMP:10105"/>
        <dbReference type="Rhea" id="RHEA-COMP:10106"/>
        <dbReference type="ChEBI" id="CHEBI:65314"/>
        <dbReference type="ChEBI" id="CHEBI:65315"/>
        <dbReference type="EC" id="5.4.99.27"/>
    </reaction>
</comment>
<dbReference type="GO" id="GO:0031119">
    <property type="term" value="P:tRNA pseudouridine synthesis"/>
    <property type="evidence" value="ECO:0007669"/>
    <property type="project" value="UniProtKB-UniRule"/>
</dbReference>
<name>A0A2A2HB74_9EURY</name>
<dbReference type="PANTHER" id="PTHR47811:SF1">
    <property type="entry name" value="TRNA PSEUDOURIDINE SYNTHASE D"/>
    <property type="match status" value="1"/>
</dbReference>
<keyword evidence="8" id="KW-1185">Reference proteome</keyword>
<organism evidence="6 8">
    <name type="scientific">Methanosphaera cuniculi</name>
    <dbReference type="NCBI Taxonomy" id="1077256"/>
    <lineage>
        <taxon>Archaea</taxon>
        <taxon>Methanobacteriati</taxon>
        <taxon>Methanobacteriota</taxon>
        <taxon>Methanomada group</taxon>
        <taxon>Methanobacteria</taxon>
        <taxon>Methanobacteriales</taxon>
        <taxon>Methanobacteriaceae</taxon>
        <taxon>Methanosphaera</taxon>
    </lineage>
</organism>
<reference evidence="7 9" key="1">
    <citation type="submission" date="2016-04" db="EMBL/GenBank/DDBJ databases">
        <title>Genome sequence of Methanosphaera cuniculi DSM 4103.</title>
        <authorList>
            <person name="Poehlein A."/>
            <person name="Seedorf H."/>
            <person name="Daniel R."/>
        </authorList>
    </citation>
    <scope>NUCLEOTIDE SEQUENCE [LARGE SCALE GENOMIC DNA]</scope>
    <source>
        <strain evidence="7 9">DSM 4103</strain>
    </source>
</reference>
<feature type="active site" description="Nucleophile" evidence="4">
    <location>
        <position position="78"/>
    </location>
</feature>
<dbReference type="InterPro" id="IPR050170">
    <property type="entry name" value="TruD_pseudoU_synthase"/>
</dbReference>
<dbReference type="Proteomes" id="UP000246004">
    <property type="component" value="Unassembled WGS sequence"/>
</dbReference>
<keyword evidence="3 4" id="KW-0413">Isomerase</keyword>
<dbReference type="PROSITE" id="PS01268">
    <property type="entry name" value="UPF0024"/>
    <property type="match status" value="1"/>
</dbReference>
<dbReference type="HAMAP" id="MF_01082">
    <property type="entry name" value="TruD"/>
    <property type="match status" value="1"/>
</dbReference>
<dbReference type="InterPro" id="IPR020119">
    <property type="entry name" value="PsdUridine_synth_TruD_CS"/>
</dbReference>
<dbReference type="EMBL" id="LWMS01000024">
    <property type="protein sequence ID" value="PWL08211.1"/>
    <property type="molecule type" value="Genomic_DNA"/>
</dbReference>
<dbReference type="InterPro" id="IPR011760">
    <property type="entry name" value="PsdUridine_synth_TruD_insert"/>
</dbReference>
<evidence type="ECO:0000256" key="4">
    <source>
        <dbReference type="HAMAP-Rule" id="MF_01082"/>
    </source>
</evidence>
<evidence type="ECO:0000259" key="5">
    <source>
        <dbReference type="PROSITE" id="PS50984"/>
    </source>
</evidence>
<sequence length="416" mass="47814">MLNVETFITDTKPTGGKIRQSNEDFYVEEVPLQLPSGKGQNTWIQIQKNGRTTLDVVLDMAKAMHLSRKRTGFAGMKDRSAITRQWLCISNITPEELPDFNEILHNVEILDIKANEKKLRMGQLKGNKFKINIRNTNNPSEDVEIAQEVLESLKQTGVPNYYGYQRFGEVRSTTHLVGKCLVEGDVKKAVDTYIGNPNPEEHDIHYEARKLYDEGKLQDAYDLMPKSMRYEKSMIKQLTDSQRKHGNLTEKDYIRAIESLPKPLKRMFVNAYESYLFNKIVNERTKVGINKYLPGDIIIDSEEHWIHDIDEDTIQDDIDNFKVNPTAPLIGSKVPFAEGIQGEIEQKVVDDENITKEDFMCPKTPKLGSHGIRRSVRFKIDDTHVEKLDDGIRVEFFIPRGCYATSVLREIIKHNV</sequence>
<dbReference type="PANTHER" id="PTHR47811">
    <property type="entry name" value="TRNA PSEUDOURIDINE SYNTHASE D"/>
    <property type="match status" value="1"/>
</dbReference>
<dbReference type="InterPro" id="IPR042214">
    <property type="entry name" value="TruD_catalytic"/>
</dbReference>
<evidence type="ECO:0000313" key="8">
    <source>
        <dbReference type="Proteomes" id="UP000217528"/>
    </source>
</evidence>
<dbReference type="GO" id="GO:0003723">
    <property type="term" value="F:RNA binding"/>
    <property type="evidence" value="ECO:0007669"/>
    <property type="project" value="InterPro"/>
</dbReference>
<reference evidence="6 8" key="2">
    <citation type="journal article" date="2017" name="BMC Genomics">
        <title>Genomic analysis of methanogenic archaea reveals a shift towards energy conservation.</title>
        <authorList>
            <person name="Gilmore S.P."/>
            <person name="Henske J.K."/>
            <person name="Sexton J.A."/>
            <person name="Solomon K.V."/>
            <person name="Seppala S."/>
            <person name="Yoo J.I."/>
            <person name="Huyett L.M."/>
            <person name="Pressman A."/>
            <person name="Cogan J.Z."/>
            <person name="Kivenson V."/>
            <person name="Peng X."/>
            <person name="Tan Y."/>
            <person name="Valentine D.L."/>
            <person name="O'Malley M.A."/>
        </authorList>
    </citation>
    <scope>NUCLEOTIDE SEQUENCE [LARGE SCALE GENOMIC DNA]</scope>
    <source>
        <strain evidence="6 8">1R-7</strain>
    </source>
</reference>
<dbReference type="Gene3D" id="3.30.70.3160">
    <property type="match status" value="1"/>
</dbReference>
<evidence type="ECO:0000313" key="9">
    <source>
        <dbReference type="Proteomes" id="UP000246004"/>
    </source>
</evidence>
<dbReference type="GO" id="GO:0005829">
    <property type="term" value="C:cytosol"/>
    <property type="evidence" value="ECO:0007669"/>
    <property type="project" value="TreeGrafter"/>
</dbReference>
<dbReference type="OrthoDB" id="1798at2157"/>
<dbReference type="Gene3D" id="3.30.2350.20">
    <property type="entry name" value="TruD, catalytic domain"/>
    <property type="match status" value="1"/>
</dbReference>
<comment type="function">
    <text evidence="4">Could be responsible for synthesis of pseudouridine from uracil-13 in transfer RNAs.</text>
</comment>
<dbReference type="PIRSF" id="PIRSF037016">
    <property type="entry name" value="Pseudouridin_synth_euk_prd"/>
    <property type="match status" value="1"/>
</dbReference>
<dbReference type="EMBL" id="LMVN01000029">
    <property type="protein sequence ID" value="PAV06493.1"/>
    <property type="molecule type" value="Genomic_DNA"/>
</dbReference>
<dbReference type="PROSITE" id="PS50984">
    <property type="entry name" value="TRUD"/>
    <property type="match status" value="1"/>
</dbReference>
<dbReference type="SUPFAM" id="SSF55120">
    <property type="entry name" value="Pseudouridine synthase"/>
    <property type="match status" value="1"/>
</dbReference>
<comment type="similarity">
    <text evidence="1 4">Belongs to the pseudouridine synthase TruD family.</text>
</comment>
<protein>
    <recommendedName>
        <fullName evidence="4">Probable tRNA pseudouridine synthase D</fullName>
        <ecNumber evidence="4">5.4.99.27</ecNumber>
    </recommendedName>
    <alternativeName>
        <fullName evidence="4">tRNA pseudouridine(13) synthase</fullName>
    </alternativeName>
    <alternativeName>
        <fullName evidence="4">tRNA pseudouridylate synthase D</fullName>
    </alternativeName>
    <alternativeName>
        <fullName evidence="4">tRNA-uridine isomerase D</fullName>
    </alternativeName>
</protein>
<dbReference type="AlphaFoldDB" id="A0A2A2HB74"/>
<dbReference type="EC" id="5.4.99.27" evidence="4"/>
<dbReference type="InterPro" id="IPR001656">
    <property type="entry name" value="PsdUridine_synth_TruD"/>
</dbReference>
<proteinExistence type="inferred from homology"/>
<dbReference type="Gene3D" id="1.10.1510.30">
    <property type="match status" value="1"/>
</dbReference>
<keyword evidence="2 4" id="KW-0819">tRNA processing</keyword>
<dbReference type="GO" id="GO:0160150">
    <property type="term" value="F:tRNA pseudouridine(13) synthase activity"/>
    <property type="evidence" value="ECO:0007669"/>
    <property type="project" value="UniProtKB-EC"/>
</dbReference>
<evidence type="ECO:0000313" key="6">
    <source>
        <dbReference type="EMBL" id="PAV06493.1"/>
    </source>
</evidence>
<dbReference type="Pfam" id="PF01142">
    <property type="entry name" value="TruD"/>
    <property type="match status" value="1"/>
</dbReference>
<dbReference type="NCBIfam" id="TIGR00094">
    <property type="entry name" value="tRNA_TruD_broad"/>
    <property type="match status" value="1"/>
</dbReference>
<evidence type="ECO:0000256" key="1">
    <source>
        <dbReference type="ARBA" id="ARBA00007953"/>
    </source>
</evidence>
<feature type="domain" description="TRUD" evidence="5">
    <location>
        <begin position="157"/>
        <end position="378"/>
    </location>
</feature>
<dbReference type="Proteomes" id="UP000217528">
    <property type="component" value="Unassembled WGS sequence"/>
</dbReference>
<accession>A0A2A2HB74</accession>
<comment type="caution">
    <text evidence="6">The sequence shown here is derived from an EMBL/GenBank/DDBJ whole genome shotgun (WGS) entry which is preliminary data.</text>
</comment>
<evidence type="ECO:0000313" key="7">
    <source>
        <dbReference type="EMBL" id="PWL08211.1"/>
    </source>
</evidence>
<dbReference type="InterPro" id="IPR020103">
    <property type="entry name" value="PsdUridine_synth_cat_dom_sf"/>
</dbReference>
<dbReference type="RefSeq" id="WP_095609347.1">
    <property type="nucleotide sequence ID" value="NZ_LMVN01000029.1"/>
</dbReference>
<evidence type="ECO:0000256" key="3">
    <source>
        <dbReference type="ARBA" id="ARBA00023235"/>
    </source>
</evidence>